<keyword evidence="2" id="KW-1185">Reference proteome</keyword>
<sequence>MQKYLKRKQQKLFYGKRENCYILVFKIKQYIHKVSSKLLREYKCMIN</sequence>
<gene>
    <name evidence="1" type="ORF">POCTA_138.1.T1410104</name>
</gene>
<comment type="caution">
    <text evidence="1">The sequence shown here is derived from an EMBL/GenBank/DDBJ whole genome shotgun (WGS) entry which is preliminary data.</text>
</comment>
<organism evidence="1 2">
    <name type="scientific">Paramecium octaurelia</name>
    <dbReference type="NCBI Taxonomy" id="43137"/>
    <lineage>
        <taxon>Eukaryota</taxon>
        <taxon>Sar</taxon>
        <taxon>Alveolata</taxon>
        <taxon>Ciliophora</taxon>
        <taxon>Intramacronucleata</taxon>
        <taxon>Oligohymenophorea</taxon>
        <taxon>Peniculida</taxon>
        <taxon>Parameciidae</taxon>
        <taxon>Paramecium</taxon>
    </lineage>
</organism>
<dbReference type="EMBL" id="CAJJDP010000142">
    <property type="protein sequence ID" value="CAD8207574.1"/>
    <property type="molecule type" value="Genomic_DNA"/>
</dbReference>
<evidence type="ECO:0000313" key="2">
    <source>
        <dbReference type="Proteomes" id="UP000683925"/>
    </source>
</evidence>
<dbReference type="AlphaFoldDB" id="A0A8S1Y7E8"/>
<name>A0A8S1Y7E8_PAROT</name>
<proteinExistence type="predicted"/>
<accession>A0A8S1Y7E8</accession>
<reference evidence="1" key="1">
    <citation type="submission" date="2021-01" db="EMBL/GenBank/DDBJ databases">
        <authorList>
            <consortium name="Genoscope - CEA"/>
            <person name="William W."/>
        </authorList>
    </citation>
    <scope>NUCLEOTIDE SEQUENCE</scope>
</reference>
<evidence type="ECO:0000313" key="1">
    <source>
        <dbReference type="EMBL" id="CAD8207574.1"/>
    </source>
</evidence>
<protein>
    <submittedName>
        <fullName evidence="1">Uncharacterized protein</fullName>
    </submittedName>
</protein>
<dbReference type="Proteomes" id="UP000683925">
    <property type="component" value="Unassembled WGS sequence"/>
</dbReference>